<dbReference type="PROSITE" id="PS50280">
    <property type="entry name" value="SET"/>
    <property type="match status" value="1"/>
</dbReference>
<dbReference type="Gene3D" id="2.170.270.10">
    <property type="entry name" value="SET domain"/>
    <property type="match status" value="1"/>
</dbReference>
<organism evidence="3 4">
    <name type="scientific">Coprinopsis marcescibilis</name>
    <name type="common">Agaric fungus</name>
    <name type="synonym">Psathyrella marcescibilis</name>
    <dbReference type="NCBI Taxonomy" id="230819"/>
    <lineage>
        <taxon>Eukaryota</taxon>
        <taxon>Fungi</taxon>
        <taxon>Dikarya</taxon>
        <taxon>Basidiomycota</taxon>
        <taxon>Agaricomycotina</taxon>
        <taxon>Agaricomycetes</taxon>
        <taxon>Agaricomycetidae</taxon>
        <taxon>Agaricales</taxon>
        <taxon>Agaricineae</taxon>
        <taxon>Psathyrellaceae</taxon>
        <taxon>Coprinopsis</taxon>
    </lineage>
</organism>
<keyword evidence="4" id="KW-1185">Reference proteome</keyword>
<feature type="domain" description="SET" evidence="2">
    <location>
        <begin position="269"/>
        <end position="439"/>
    </location>
</feature>
<dbReference type="CDD" id="cd20071">
    <property type="entry name" value="SET_SMYD"/>
    <property type="match status" value="1"/>
</dbReference>
<evidence type="ECO:0000313" key="4">
    <source>
        <dbReference type="Proteomes" id="UP000307440"/>
    </source>
</evidence>
<feature type="region of interest" description="Disordered" evidence="1">
    <location>
        <begin position="156"/>
        <end position="194"/>
    </location>
</feature>
<evidence type="ECO:0000259" key="2">
    <source>
        <dbReference type="PROSITE" id="PS50280"/>
    </source>
</evidence>
<dbReference type="Proteomes" id="UP000307440">
    <property type="component" value="Unassembled WGS sequence"/>
</dbReference>
<dbReference type="GO" id="GO:0005634">
    <property type="term" value="C:nucleus"/>
    <property type="evidence" value="ECO:0007669"/>
    <property type="project" value="TreeGrafter"/>
</dbReference>
<protein>
    <submittedName>
        <fullName evidence="3">SET domain-containing protein</fullName>
    </submittedName>
</protein>
<dbReference type="SUPFAM" id="SSF82199">
    <property type="entry name" value="SET domain"/>
    <property type="match status" value="1"/>
</dbReference>
<dbReference type="EMBL" id="ML210157">
    <property type="protein sequence ID" value="TFK28252.1"/>
    <property type="molecule type" value="Genomic_DNA"/>
</dbReference>
<dbReference type="InterPro" id="IPR046341">
    <property type="entry name" value="SET_dom_sf"/>
</dbReference>
<sequence>MESLPGPTHIPPVPASYVRELQKIAKAAGGLPPLSQYDGMSLAEMANMAPTPKDVPVAQGAAPESGANAARYGAGSLDGDGTHGESCVQGLEIDQARDTKRSATPTYEECERFINRVMSKANAKLDELLLQSEDPDIETRERSLQALESLSGQCNHRSMTSDAAGCNAPGTRVPQKHNQPKIGPNIDSDIRKKSQPGIDTIDEEQRNRNLRALFGSPADAVAHTQIPAFAGRPEDPGDGNCVWAGRAKHMLLLLKDRNFPVPVPRLPVPKHVVLATDNGRGLGVYATVDLVPGELIFAERPFMVMCPQLFGYEKPPGAEAMTEEELQAYSLIELEKTLQRVVQDKMLEADRKEFMKLANSHKEDGSGPITAIVRTNRHEIVIDAKVGLEGDSAVSRVGSRVNHRCISNTVMEFDSRSFCVLLVCRRPIKSGEELFISYCDVNSPTAQRQAALKPYGFQCDCRACVGNKSKTQGQSNNVRQTIWKRQGRTVQGTSS</sequence>
<dbReference type="STRING" id="230819.A0A5C3L6I1"/>
<evidence type="ECO:0000313" key="3">
    <source>
        <dbReference type="EMBL" id="TFK28252.1"/>
    </source>
</evidence>
<dbReference type="SMART" id="SM00317">
    <property type="entry name" value="SET"/>
    <property type="match status" value="1"/>
</dbReference>
<dbReference type="InterPro" id="IPR001214">
    <property type="entry name" value="SET_dom"/>
</dbReference>
<proteinExistence type="predicted"/>
<gene>
    <name evidence="3" type="ORF">FA15DRAFT_753588</name>
</gene>
<dbReference type="InterPro" id="IPR050869">
    <property type="entry name" value="H3K4_H4K5_MeTrfase"/>
</dbReference>
<reference evidence="3 4" key="1">
    <citation type="journal article" date="2019" name="Nat. Ecol. Evol.">
        <title>Megaphylogeny resolves global patterns of mushroom evolution.</title>
        <authorList>
            <person name="Varga T."/>
            <person name="Krizsan K."/>
            <person name="Foldi C."/>
            <person name="Dima B."/>
            <person name="Sanchez-Garcia M."/>
            <person name="Sanchez-Ramirez S."/>
            <person name="Szollosi G.J."/>
            <person name="Szarkandi J.G."/>
            <person name="Papp V."/>
            <person name="Albert L."/>
            <person name="Andreopoulos W."/>
            <person name="Angelini C."/>
            <person name="Antonin V."/>
            <person name="Barry K.W."/>
            <person name="Bougher N.L."/>
            <person name="Buchanan P."/>
            <person name="Buyck B."/>
            <person name="Bense V."/>
            <person name="Catcheside P."/>
            <person name="Chovatia M."/>
            <person name="Cooper J."/>
            <person name="Damon W."/>
            <person name="Desjardin D."/>
            <person name="Finy P."/>
            <person name="Geml J."/>
            <person name="Haridas S."/>
            <person name="Hughes K."/>
            <person name="Justo A."/>
            <person name="Karasinski D."/>
            <person name="Kautmanova I."/>
            <person name="Kiss B."/>
            <person name="Kocsube S."/>
            <person name="Kotiranta H."/>
            <person name="LaButti K.M."/>
            <person name="Lechner B.E."/>
            <person name="Liimatainen K."/>
            <person name="Lipzen A."/>
            <person name="Lukacs Z."/>
            <person name="Mihaltcheva S."/>
            <person name="Morgado L.N."/>
            <person name="Niskanen T."/>
            <person name="Noordeloos M.E."/>
            <person name="Ohm R.A."/>
            <person name="Ortiz-Santana B."/>
            <person name="Ovrebo C."/>
            <person name="Racz N."/>
            <person name="Riley R."/>
            <person name="Savchenko A."/>
            <person name="Shiryaev A."/>
            <person name="Soop K."/>
            <person name="Spirin V."/>
            <person name="Szebenyi C."/>
            <person name="Tomsovsky M."/>
            <person name="Tulloss R.E."/>
            <person name="Uehling J."/>
            <person name="Grigoriev I.V."/>
            <person name="Vagvolgyi C."/>
            <person name="Papp T."/>
            <person name="Martin F.M."/>
            <person name="Miettinen O."/>
            <person name="Hibbett D.S."/>
            <person name="Nagy L.G."/>
        </authorList>
    </citation>
    <scope>NUCLEOTIDE SEQUENCE [LARGE SCALE GENOMIC DNA]</scope>
    <source>
        <strain evidence="3 4">CBS 121175</strain>
    </source>
</reference>
<accession>A0A5C3L6I1</accession>
<evidence type="ECO:0000256" key="1">
    <source>
        <dbReference type="SAM" id="MobiDB-lite"/>
    </source>
</evidence>
<dbReference type="PANTHER" id="PTHR12197">
    <property type="entry name" value="HISTONE-LYSINE N-METHYLTRANSFERASE SMYD"/>
    <property type="match status" value="1"/>
</dbReference>
<dbReference type="AlphaFoldDB" id="A0A5C3L6I1"/>
<dbReference type="OrthoDB" id="5945798at2759"/>
<dbReference type="Pfam" id="PF00856">
    <property type="entry name" value="SET"/>
    <property type="match status" value="1"/>
</dbReference>
<dbReference type="PANTHER" id="PTHR12197:SF251">
    <property type="entry name" value="EG:BACR7C10.4 PROTEIN"/>
    <property type="match status" value="1"/>
</dbReference>
<name>A0A5C3L6I1_COPMA</name>